<feature type="active site" description="Nucleophile" evidence="4">
    <location>
        <position position="409"/>
    </location>
</feature>
<dbReference type="Pfam" id="PF05958">
    <property type="entry name" value="tRNA_U5-meth_tr"/>
    <property type="match status" value="1"/>
</dbReference>
<dbReference type="InterPro" id="IPR012340">
    <property type="entry name" value="NA-bd_OB-fold"/>
</dbReference>
<evidence type="ECO:0000313" key="7">
    <source>
        <dbReference type="EMBL" id="QTL98284.1"/>
    </source>
</evidence>
<proteinExistence type="inferred from homology"/>
<evidence type="ECO:0000256" key="3">
    <source>
        <dbReference type="ARBA" id="ARBA00022691"/>
    </source>
</evidence>
<feature type="binding site" evidence="4">
    <location>
        <position position="382"/>
    </location>
    <ligand>
        <name>S-adenosyl-L-methionine</name>
        <dbReference type="ChEBI" id="CHEBI:59789"/>
    </ligand>
</feature>
<keyword evidence="2 4" id="KW-0808">Transferase</keyword>
<dbReference type="PANTHER" id="PTHR11061:SF30">
    <property type="entry name" value="TRNA (URACIL(54)-C(5))-METHYLTRANSFERASE"/>
    <property type="match status" value="1"/>
</dbReference>
<dbReference type="NCBIfam" id="TIGR00479">
    <property type="entry name" value="rumA"/>
    <property type="match status" value="1"/>
</dbReference>
<organism evidence="7 8">
    <name type="scientific">Iocasia fonsfrigidae</name>
    <dbReference type="NCBI Taxonomy" id="2682810"/>
    <lineage>
        <taxon>Bacteria</taxon>
        <taxon>Bacillati</taxon>
        <taxon>Bacillota</taxon>
        <taxon>Clostridia</taxon>
        <taxon>Halanaerobiales</taxon>
        <taxon>Halanaerobiaceae</taxon>
        <taxon>Iocasia</taxon>
    </lineage>
</organism>
<dbReference type="CDD" id="cd02440">
    <property type="entry name" value="AdoMet_MTases"/>
    <property type="match status" value="1"/>
</dbReference>
<dbReference type="InterPro" id="IPR030391">
    <property type="entry name" value="MeTrfase_TrmA_CS"/>
</dbReference>
<dbReference type="SUPFAM" id="SSF50249">
    <property type="entry name" value="Nucleic acid-binding proteins"/>
    <property type="match status" value="1"/>
</dbReference>
<dbReference type="EMBL" id="CP046640">
    <property type="protein sequence ID" value="QTL98284.1"/>
    <property type="molecule type" value="Genomic_DNA"/>
</dbReference>
<dbReference type="PROSITE" id="PS51687">
    <property type="entry name" value="SAM_MT_RNA_M5U"/>
    <property type="match status" value="1"/>
</dbReference>
<dbReference type="SUPFAM" id="SSF53335">
    <property type="entry name" value="S-adenosyl-L-methionine-dependent methyltransferases"/>
    <property type="match status" value="1"/>
</dbReference>
<dbReference type="PROSITE" id="PS50926">
    <property type="entry name" value="TRAM"/>
    <property type="match status" value="1"/>
</dbReference>
<dbReference type="InterPro" id="IPR010280">
    <property type="entry name" value="U5_MeTrfase_fam"/>
</dbReference>
<evidence type="ECO:0000256" key="5">
    <source>
        <dbReference type="PROSITE-ProRule" id="PRU10015"/>
    </source>
</evidence>
<name>A0A8A7KJI4_9FIRM</name>
<protein>
    <submittedName>
        <fullName evidence="7">23S rRNA (Uracil(1939)-C(5))-methyltransferase RlmD</fullName>
        <ecNumber evidence="7">2.1.1.190</ecNumber>
    </submittedName>
</protein>
<keyword evidence="8" id="KW-1185">Reference proteome</keyword>
<accession>A0A8A7KJI4</accession>
<feature type="binding site" evidence="4">
    <location>
        <position position="316"/>
    </location>
    <ligand>
        <name>S-adenosyl-L-methionine</name>
        <dbReference type="ChEBI" id="CHEBI:59789"/>
    </ligand>
</feature>
<dbReference type="InterPro" id="IPR030390">
    <property type="entry name" value="MeTrfase_TrmA_AS"/>
</dbReference>
<keyword evidence="1 4" id="KW-0489">Methyltransferase</keyword>
<dbReference type="PANTHER" id="PTHR11061">
    <property type="entry name" value="RNA M5U METHYLTRANSFERASE"/>
    <property type="match status" value="1"/>
</dbReference>
<dbReference type="PROSITE" id="PS01231">
    <property type="entry name" value="TRMA_2"/>
    <property type="match status" value="1"/>
</dbReference>
<comment type="similarity">
    <text evidence="4">Belongs to the class I-like SAM-binding methyltransferase superfamily. RNA M5U methyltransferase family.</text>
</comment>
<evidence type="ECO:0000256" key="4">
    <source>
        <dbReference type="PROSITE-ProRule" id="PRU01024"/>
    </source>
</evidence>
<gene>
    <name evidence="7" type="primary">rlmD</name>
    <name evidence="7" type="ORF">GM661_09985</name>
</gene>
<sequence length="451" mass="52308">MVGIKRRSIQEVYIEEINYPGIGVGYLDNKKIRIKHALPGQKVKVKIHKKKKDYYIGRLLEVIKRSSKEIKEKCNHFKSCGGCNQQTLPYDIQLIEKEKQMKKLFKAKGIDNFQGLLPSPRIFEYRNKMEFSFGDLEKDGLLQLGLHPRGRRFDVITVDSCVLVDNDFRVILSLIIEYMRKHKLKRYHVKNRQGFLRNLVIRKGLKTGEILVNLITTSQLKHDFSQLSKELKMLPLQGELVGFLQTINDDYADAVKCDRLIIHYGRDFYFEELLNLRFKIKPFSFFQPNTYAAEVLYKVVKDFLGDGKNKFVFDLYCGTGSISQVIAEDVNKVIGIEIIEEAVEMARENLKINKIKNCSFINGDVQEKLFELKEVPDLIIVDPPRPGIHPAALNKIIEYGCHELIYVSCNPRTLVRDLNIMQDSGYTFNRFKCVDMFPHTNHIESVAYLSK</sequence>
<dbReference type="Gene3D" id="2.40.50.1070">
    <property type="match status" value="1"/>
</dbReference>
<keyword evidence="3 4" id="KW-0949">S-adenosyl-L-methionine</keyword>
<dbReference type="Gene3D" id="3.40.50.150">
    <property type="entry name" value="Vaccinia Virus protein VP39"/>
    <property type="match status" value="1"/>
</dbReference>
<dbReference type="KEGG" id="ifn:GM661_09985"/>
<dbReference type="Proteomes" id="UP000665020">
    <property type="component" value="Chromosome"/>
</dbReference>
<evidence type="ECO:0000256" key="2">
    <source>
        <dbReference type="ARBA" id="ARBA00022679"/>
    </source>
</evidence>
<feature type="binding site" evidence="4">
    <location>
        <position position="287"/>
    </location>
    <ligand>
        <name>S-adenosyl-L-methionine</name>
        <dbReference type="ChEBI" id="CHEBI:59789"/>
    </ligand>
</feature>
<dbReference type="Gene3D" id="2.40.50.140">
    <property type="entry name" value="Nucleic acid-binding proteins"/>
    <property type="match status" value="1"/>
</dbReference>
<dbReference type="RefSeq" id="WP_230866730.1">
    <property type="nucleotide sequence ID" value="NZ_CP046640.1"/>
</dbReference>
<feature type="binding site" evidence="4">
    <location>
        <position position="337"/>
    </location>
    <ligand>
        <name>S-adenosyl-L-methionine</name>
        <dbReference type="ChEBI" id="CHEBI:59789"/>
    </ligand>
</feature>
<evidence type="ECO:0000259" key="6">
    <source>
        <dbReference type="PROSITE" id="PS50926"/>
    </source>
</evidence>
<dbReference type="GO" id="GO:0070475">
    <property type="term" value="P:rRNA base methylation"/>
    <property type="evidence" value="ECO:0007669"/>
    <property type="project" value="TreeGrafter"/>
</dbReference>
<dbReference type="PROSITE" id="PS01230">
    <property type="entry name" value="TRMA_1"/>
    <property type="match status" value="1"/>
</dbReference>
<dbReference type="FunFam" id="3.40.50.150:FF:000009">
    <property type="entry name" value="23S rRNA (Uracil(1939)-C(5))-methyltransferase RlmD"/>
    <property type="match status" value="1"/>
</dbReference>
<dbReference type="InterPro" id="IPR002792">
    <property type="entry name" value="TRAM_dom"/>
</dbReference>
<dbReference type="AlphaFoldDB" id="A0A8A7KJI4"/>
<evidence type="ECO:0000256" key="1">
    <source>
        <dbReference type="ARBA" id="ARBA00022603"/>
    </source>
</evidence>
<evidence type="ECO:0000313" key="8">
    <source>
        <dbReference type="Proteomes" id="UP000665020"/>
    </source>
</evidence>
<dbReference type="GO" id="GO:0070041">
    <property type="term" value="F:rRNA (uridine-C5-)-methyltransferase activity"/>
    <property type="evidence" value="ECO:0007669"/>
    <property type="project" value="TreeGrafter"/>
</dbReference>
<feature type="domain" description="TRAM" evidence="6">
    <location>
        <begin position="1"/>
        <end position="61"/>
    </location>
</feature>
<dbReference type="InterPro" id="IPR029063">
    <property type="entry name" value="SAM-dependent_MTases_sf"/>
</dbReference>
<dbReference type="Pfam" id="PF01938">
    <property type="entry name" value="TRAM"/>
    <property type="match status" value="1"/>
</dbReference>
<reference evidence="7" key="1">
    <citation type="submission" date="2019-12" db="EMBL/GenBank/DDBJ databases">
        <authorList>
            <person name="zhang j."/>
            <person name="sun C.M."/>
        </authorList>
    </citation>
    <scope>NUCLEOTIDE SEQUENCE</scope>
    <source>
        <strain evidence="7">NS-1</strain>
    </source>
</reference>
<dbReference type="EC" id="2.1.1.190" evidence="7"/>
<feature type="active site" evidence="5">
    <location>
        <position position="409"/>
    </location>
</feature>